<evidence type="ECO:0000256" key="5">
    <source>
        <dbReference type="SAM" id="MobiDB-lite"/>
    </source>
</evidence>
<dbReference type="InterPro" id="IPR011009">
    <property type="entry name" value="Kinase-like_dom_sf"/>
</dbReference>
<dbReference type="AlphaFoldDB" id="A0A6C2YRK2"/>
<name>A0A6C2YRK2_9BACT</name>
<dbReference type="SUPFAM" id="SSF69322">
    <property type="entry name" value="Tricorn protease domain 2"/>
    <property type="match status" value="1"/>
</dbReference>
<dbReference type="Gene3D" id="1.10.510.10">
    <property type="entry name" value="Transferase(Phosphotransferase) domain 1"/>
    <property type="match status" value="1"/>
</dbReference>
<dbReference type="PROSITE" id="PS50011">
    <property type="entry name" value="PROTEIN_KINASE_DOM"/>
    <property type="match status" value="1"/>
</dbReference>
<dbReference type="PROSITE" id="PS00108">
    <property type="entry name" value="PROTEIN_KINASE_ST"/>
    <property type="match status" value="1"/>
</dbReference>
<dbReference type="GO" id="GO:0004674">
    <property type="term" value="F:protein serine/threonine kinase activity"/>
    <property type="evidence" value="ECO:0007669"/>
    <property type="project" value="UniProtKB-KW"/>
</dbReference>
<evidence type="ECO:0000256" key="3">
    <source>
        <dbReference type="ARBA" id="ARBA00022777"/>
    </source>
</evidence>
<keyword evidence="2" id="KW-0547">Nucleotide-binding</keyword>
<accession>A0A6C2YRK2</accession>
<feature type="region of interest" description="Disordered" evidence="5">
    <location>
        <begin position="429"/>
        <end position="448"/>
    </location>
</feature>
<dbReference type="CDD" id="cd14014">
    <property type="entry name" value="STKc_PknB_like"/>
    <property type="match status" value="1"/>
</dbReference>
<dbReference type="PANTHER" id="PTHR43289">
    <property type="entry name" value="MITOGEN-ACTIVATED PROTEIN KINASE KINASE KINASE 20-RELATED"/>
    <property type="match status" value="1"/>
</dbReference>
<keyword evidence="3 7" id="KW-0418">Kinase</keyword>
<dbReference type="EMBL" id="LR586016">
    <property type="protein sequence ID" value="VIP04290.1"/>
    <property type="molecule type" value="Genomic_DNA"/>
</dbReference>
<dbReference type="Gene3D" id="2.130.10.10">
    <property type="entry name" value="YVTN repeat-like/Quinoprotein amine dehydrogenase"/>
    <property type="match status" value="1"/>
</dbReference>
<dbReference type="Gene3D" id="3.30.200.20">
    <property type="entry name" value="Phosphorylase Kinase, domain 1"/>
    <property type="match status" value="1"/>
</dbReference>
<dbReference type="Proteomes" id="UP000464378">
    <property type="component" value="Chromosome"/>
</dbReference>
<dbReference type="SMART" id="SM00220">
    <property type="entry name" value="S_TKc"/>
    <property type="match status" value="1"/>
</dbReference>
<feature type="region of interest" description="Disordered" evidence="5">
    <location>
        <begin position="68"/>
        <end position="98"/>
    </location>
</feature>
<sequence length="767" mass="84638">MSGDATPTQAEPTEALTPQQLRQLAELDEALAAGNSLPQTHPLPESSNEERRFQQAAAVVAMLHRFRPKPAPAPAPDDTDAKSPHDVADLPTTDSPTQDVQHELQSFPSELTRTPRLGELLHQRYRLESVLGRGGVGVVYLAEDTRLNRKVAVKLLRNPDDEMMRRFTTEAQALSRIHNPYIVQIYDHVIQDGMPFLVMEYLPGSTLRRSISNVPQSQRSAAQLVAKLAQGVQAAHDVGIIHRDLKPANVLLLPDFTPKILDFGLARRLDIPDGLTDSGVAVGTPGYMAPEQITPRSGGIGPATDVYGLGGILYEMLTGKPPFEGIVRFDIFQQILESPPEPIHKSRPDISPDLEAICLKCLQKSPKNRYASATELATDLEHFLDALPVSAPRIPVMKPGWSRRRVLALAAGGLSAGIAAWVASNRWRKTDAPNPPPPEAQSLPRIPAEAKSPSNAEWKLILDQPLFSSWDMVASIIRGHQGRRIFVAWRQTTARWWNFGDWTKPGLIGGASRIRQSGHFLEHDEWFIRAADWQRIEAVDLTHSHTFAKLETTKNIVSLTTIPTREMAVASDTDGRLLTWNPRTGKTDIVATPQLMPTSGVGITYRAATDQILTFHQMDQSIRVWSGDGKQFLKLVPGLGPLLAGQATLMQDGKHVFSAGTPQPTIIDLDHPQKSRFLNLPDFESVVMDVSCIPDCSLILAACVDDKLRLIDPDRERILDTIHVPKINMIEVDRDGRGGTLGTRDGRVQRLRIERGDQPTPAVNPMS</sequence>
<keyword evidence="1" id="KW-0808">Transferase</keyword>
<keyword evidence="8" id="KW-1185">Reference proteome</keyword>
<evidence type="ECO:0000259" key="6">
    <source>
        <dbReference type="PROSITE" id="PS50011"/>
    </source>
</evidence>
<evidence type="ECO:0000313" key="7">
    <source>
        <dbReference type="EMBL" id="VIP04290.1"/>
    </source>
</evidence>
<dbReference type="InterPro" id="IPR015943">
    <property type="entry name" value="WD40/YVTN_repeat-like_dom_sf"/>
</dbReference>
<dbReference type="RefSeq" id="WP_162659389.1">
    <property type="nucleotide sequence ID" value="NZ_LR593887.1"/>
</dbReference>
<dbReference type="InterPro" id="IPR008271">
    <property type="entry name" value="Ser/Thr_kinase_AS"/>
</dbReference>
<evidence type="ECO:0000256" key="1">
    <source>
        <dbReference type="ARBA" id="ARBA00022679"/>
    </source>
</evidence>
<dbReference type="SUPFAM" id="SSF56112">
    <property type="entry name" value="Protein kinase-like (PK-like)"/>
    <property type="match status" value="1"/>
</dbReference>
<proteinExistence type="predicted"/>
<keyword evidence="4" id="KW-0067">ATP-binding</keyword>
<dbReference type="GO" id="GO:0005524">
    <property type="term" value="F:ATP binding"/>
    <property type="evidence" value="ECO:0007669"/>
    <property type="project" value="UniProtKB-KW"/>
</dbReference>
<feature type="compositionally biased region" description="Polar residues" evidence="5">
    <location>
        <begin position="1"/>
        <end position="22"/>
    </location>
</feature>
<reference evidence="7" key="1">
    <citation type="submission" date="2019-04" db="EMBL/GenBank/DDBJ databases">
        <authorList>
            <consortium name="Science for Life Laboratories"/>
        </authorList>
    </citation>
    <scope>NUCLEOTIDE SEQUENCE</scope>
    <source>
        <strain evidence="7">MBLW1</strain>
    </source>
</reference>
<dbReference type="KEGG" id="tim:GMBLW1_49030"/>
<evidence type="ECO:0000256" key="4">
    <source>
        <dbReference type="ARBA" id="ARBA00022840"/>
    </source>
</evidence>
<feature type="compositionally biased region" description="Basic and acidic residues" evidence="5">
    <location>
        <begin position="79"/>
        <end position="88"/>
    </location>
</feature>
<feature type="domain" description="Protein kinase" evidence="6">
    <location>
        <begin position="125"/>
        <end position="384"/>
    </location>
</feature>
<gene>
    <name evidence="7" type="ORF">GMBLW1_49030</name>
</gene>
<dbReference type="InParanoid" id="A0A6C2YRK2"/>
<evidence type="ECO:0000256" key="2">
    <source>
        <dbReference type="ARBA" id="ARBA00022741"/>
    </source>
</evidence>
<feature type="region of interest" description="Disordered" evidence="5">
    <location>
        <begin position="1"/>
        <end position="53"/>
    </location>
</feature>
<protein>
    <recommendedName>
        <fullName evidence="6">Protein kinase domain-containing protein</fullName>
    </recommendedName>
</protein>
<dbReference type="InterPro" id="IPR000719">
    <property type="entry name" value="Prot_kinase_dom"/>
</dbReference>
<evidence type="ECO:0000313" key="8">
    <source>
        <dbReference type="Proteomes" id="UP000464378"/>
    </source>
</evidence>
<dbReference type="EMBL" id="LR593887">
    <property type="protein sequence ID" value="VTS05943.1"/>
    <property type="molecule type" value="Genomic_DNA"/>
</dbReference>
<dbReference type="PANTHER" id="PTHR43289:SF34">
    <property type="entry name" value="SERINE_THREONINE-PROTEIN KINASE YBDM-RELATED"/>
    <property type="match status" value="1"/>
</dbReference>
<keyword evidence="7" id="KW-0723">Serine/threonine-protein kinase</keyword>
<dbReference type="Pfam" id="PF00069">
    <property type="entry name" value="Pkinase"/>
    <property type="match status" value="1"/>
</dbReference>
<organism evidence="7">
    <name type="scientific">Tuwongella immobilis</name>
    <dbReference type="NCBI Taxonomy" id="692036"/>
    <lineage>
        <taxon>Bacteria</taxon>
        <taxon>Pseudomonadati</taxon>
        <taxon>Planctomycetota</taxon>
        <taxon>Planctomycetia</taxon>
        <taxon>Gemmatales</taxon>
        <taxon>Gemmataceae</taxon>
        <taxon>Tuwongella</taxon>
    </lineage>
</organism>